<accession>A0A3M0KMR4</accession>
<name>A0A3M0KMR4_HIRRU</name>
<organism evidence="1 2">
    <name type="scientific">Hirundo rustica rustica</name>
    <dbReference type="NCBI Taxonomy" id="333673"/>
    <lineage>
        <taxon>Eukaryota</taxon>
        <taxon>Metazoa</taxon>
        <taxon>Chordata</taxon>
        <taxon>Craniata</taxon>
        <taxon>Vertebrata</taxon>
        <taxon>Euteleostomi</taxon>
        <taxon>Archelosauria</taxon>
        <taxon>Archosauria</taxon>
        <taxon>Dinosauria</taxon>
        <taxon>Saurischia</taxon>
        <taxon>Theropoda</taxon>
        <taxon>Coelurosauria</taxon>
        <taxon>Aves</taxon>
        <taxon>Neognathae</taxon>
        <taxon>Neoaves</taxon>
        <taxon>Telluraves</taxon>
        <taxon>Australaves</taxon>
        <taxon>Passeriformes</taxon>
        <taxon>Sylvioidea</taxon>
        <taxon>Hirundinidae</taxon>
        <taxon>Hirundo</taxon>
    </lineage>
</organism>
<evidence type="ECO:0000313" key="2">
    <source>
        <dbReference type="Proteomes" id="UP000269221"/>
    </source>
</evidence>
<evidence type="ECO:0000313" key="1">
    <source>
        <dbReference type="EMBL" id="RMC14548.1"/>
    </source>
</evidence>
<comment type="caution">
    <text evidence="1">The sequence shown here is derived from an EMBL/GenBank/DDBJ whole genome shotgun (WGS) entry which is preliminary data.</text>
</comment>
<dbReference type="AlphaFoldDB" id="A0A3M0KMR4"/>
<sequence>MSSTEILLSGLGTEITILVILEMLSCWLQMKASGFENGSWRLFPSSCLIYGVRREPQPLVGGGVHVEEQELRHLIEIQLEQRGHSAPNHDVKDNLMRSEKHLNFEMHPDPVGFLPANF</sequence>
<protein>
    <submittedName>
        <fullName evidence="1">Uncharacterized protein</fullName>
    </submittedName>
</protein>
<dbReference type="Proteomes" id="UP000269221">
    <property type="component" value="Unassembled WGS sequence"/>
</dbReference>
<reference evidence="1 2" key="1">
    <citation type="submission" date="2018-07" db="EMBL/GenBank/DDBJ databases">
        <title>A high quality draft genome assembly of the barn swallow (H. rustica rustica).</title>
        <authorList>
            <person name="Formenti G."/>
            <person name="Chiara M."/>
            <person name="Poveda L."/>
            <person name="Francoijs K.-J."/>
            <person name="Bonisoli-Alquati A."/>
            <person name="Canova L."/>
            <person name="Gianfranceschi L."/>
            <person name="Horner D.S."/>
            <person name="Saino N."/>
        </authorList>
    </citation>
    <scope>NUCLEOTIDE SEQUENCE [LARGE SCALE GENOMIC DNA]</scope>
    <source>
        <strain evidence="1">Chelidonia</strain>
        <tissue evidence="1">Blood</tissue>
    </source>
</reference>
<dbReference type="EMBL" id="QRBI01000105">
    <property type="protein sequence ID" value="RMC14548.1"/>
    <property type="molecule type" value="Genomic_DNA"/>
</dbReference>
<proteinExistence type="predicted"/>
<keyword evidence="2" id="KW-1185">Reference proteome</keyword>
<gene>
    <name evidence="1" type="ORF">DUI87_09645</name>
</gene>